<dbReference type="EMBL" id="JAZAQF010000022">
    <property type="protein sequence ID" value="MFG3816820.1"/>
    <property type="molecule type" value="Genomic_DNA"/>
</dbReference>
<sequence>MFSSILLLNLPADEVQIDLAYFPIEHSNTALTMVPPGSWHYVGVKDRENYQGVWCWLQVDEILVKTFDPDRGLINPSAEIADQAIEQFNQGQFSPTNQDYPHQLFGAWYGLVMHLPAESFPPTLHQQDSTIEPSRFVNALLGTHHGQTDRFLAEFQYAFVSWLVSTDQAQEERAAFDRWQHLLLAIYNAGEFQMRNYADFFGQLVDVLMRQFACLDDSCFEPKSGLIYQIDYFLEDLIDAEISLLAEKSEQLQNYLANRSES</sequence>
<comment type="caution">
    <text evidence="4">The sequence shown here is derived from an EMBL/GenBank/DDBJ whole genome shotgun (WGS) entry which is preliminary data.</text>
</comment>
<accession>A0ABW7C6I6</accession>
<evidence type="ECO:0000313" key="4">
    <source>
        <dbReference type="EMBL" id="MFG3816820.1"/>
    </source>
</evidence>
<feature type="domain" description="AAR2 C-terminal" evidence="2">
    <location>
        <begin position="132"/>
        <end position="259"/>
    </location>
</feature>
<dbReference type="Pfam" id="PF05282">
    <property type="entry name" value="AAR2"/>
    <property type="match status" value="1"/>
</dbReference>
<dbReference type="InterPro" id="IPR033648">
    <property type="entry name" value="AAR2_C"/>
</dbReference>
<evidence type="ECO:0008006" key="6">
    <source>
        <dbReference type="Google" id="ProtNLM"/>
    </source>
</evidence>
<dbReference type="InterPro" id="IPR033647">
    <property type="entry name" value="Aar2_N"/>
</dbReference>
<evidence type="ECO:0000256" key="1">
    <source>
        <dbReference type="ARBA" id="ARBA00006281"/>
    </source>
</evidence>
<evidence type="ECO:0000313" key="5">
    <source>
        <dbReference type="Proteomes" id="UP001604335"/>
    </source>
</evidence>
<protein>
    <recommendedName>
        <fullName evidence="6">JmjC domain-containing protein</fullName>
    </recommendedName>
</protein>
<dbReference type="InterPro" id="IPR007946">
    <property type="entry name" value="AAR2"/>
</dbReference>
<dbReference type="RefSeq" id="WP_393010869.1">
    <property type="nucleotide sequence ID" value="NZ_JAZAQF010000022.1"/>
</dbReference>
<feature type="domain" description="AAR2 N-terminal" evidence="3">
    <location>
        <begin position="4"/>
        <end position="116"/>
    </location>
</feature>
<evidence type="ECO:0000259" key="2">
    <source>
        <dbReference type="Pfam" id="PF05282"/>
    </source>
</evidence>
<dbReference type="Pfam" id="PF20981">
    <property type="entry name" value="AAR2_1st"/>
    <property type="match status" value="1"/>
</dbReference>
<evidence type="ECO:0000259" key="3">
    <source>
        <dbReference type="Pfam" id="PF20981"/>
    </source>
</evidence>
<dbReference type="PANTHER" id="PTHR12689:SF4">
    <property type="entry name" value="PROTEIN AAR2 HOMOLOG"/>
    <property type="match status" value="1"/>
</dbReference>
<name>A0ABW7C6I6_9CYAN</name>
<dbReference type="Proteomes" id="UP001604335">
    <property type="component" value="Unassembled WGS sequence"/>
</dbReference>
<reference evidence="5" key="1">
    <citation type="journal article" date="2024" name="Algal Res.">
        <title>Biochemical, toxicological and genomic investigation of a high-biomass producing Limnothrix strain isolated from Italian shallow drinking water reservoir.</title>
        <authorList>
            <person name="Simonazzi M."/>
            <person name="Shishido T.K."/>
            <person name="Delbaje E."/>
            <person name="Wahlsten M."/>
            <person name="Fewer D.P."/>
            <person name="Sivonen K."/>
            <person name="Pezzolesi L."/>
            <person name="Pistocchi R."/>
        </authorList>
    </citation>
    <scope>NUCLEOTIDE SEQUENCE [LARGE SCALE GENOMIC DNA]</scope>
    <source>
        <strain evidence="5">LRLZ20PSL1</strain>
    </source>
</reference>
<comment type="similarity">
    <text evidence="1">Belongs to the AAR2 family.</text>
</comment>
<gene>
    <name evidence="4" type="ORF">VPK24_04155</name>
</gene>
<organism evidence="4 5">
    <name type="scientific">Limnothrix redekei LRLZ20PSL1</name>
    <dbReference type="NCBI Taxonomy" id="3112953"/>
    <lineage>
        <taxon>Bacteria</taxon>
        <taxon>Bacillati</taxon>
        <taxon>Cyanobacteriota</taxon>
        <taxon>Cyanophyceae</taxon>
        <taxon>Pseudanabaenales</taxon>
        <taxon>Pseudanabaenaceae</taxon>
        <taxon>Limnothrix</taxon>
    </lineage>
</organism>
<proteinExistence type="inferred from homology"/>
<dbReference type="PANTHER" id="PTHR12689">
    <property type="entry name" value="A1 CISTRON SPLICING FACTOR AAR2-RELATED"/>
    <property type="match status" value="1"/>
</dbReference>
<keyword evidence="5" id="KW-1185">Reference proteome</keyword>